<evidence type="ECO:0000256" key="6">
    <source>
        <dbReference type="ARBA" id="ARBA00023014"/>
    </source>
</evidence>
<dbReference type="Gene3D" id="3.30.70.20">
    <property type="match status" value="1"/>
</dbReference>
<keyword evidence="1" id="KW-0813">Transport</keyword>
<feature type="transmembrane region" description="Helical" evidence="7">
    <location>
        <begin position="208"/>
        <end position="225"/>
    </location>
</feature>
<feature type="domain" description="4Fe-4S ferredoxin-type" evidence="8">
    <location>
        <begin position="272"/>
        <end position="300"/>
    </location>
</feature>
<evidence type="ECO:0000313" key="9">
    <source>
        <dbReference type="EMBL" id="CVK15361.1"/>
    </source>
</evidence>
<keyword evidence="4" id="KW-0249">Electron transport</keyword>
<dbReference type="NCBIfam" id="TIGR02745">
    <property type="entry name" value="ccoG_rdxA_fixG"/>
    <property type="match status" value="1"/>
</dbReference>
<dbReference type="GO" id="GO:0046872">
    <property type="term" value="F:metal ion binding"/>
    <property type="evidence" value="ECO:0007669"/>
    <property type="project" value="UniProtKB-KW"/>
</dbReference>
<evidence type="ECO:0000256" key="3">
    <source>
        <dbReference type="ARBA" id="ARBA00022723"/>
    </source>
</evidence>
<evidence type="ECO:0000256" key="1">
    <source>
        <dbReference type="ARBA" id="ARBA00022448"/>
    </source>
</evidence>
<keyword evidence="2" id="KW-0004">4Fe-4S</keyword>
<dbReference type="PANTHER" id="PTHR30176:SF3">
    <property type="entry name" value="FERREDOXIN-TYPE PROTEIN NAPH"/>
    <property type="match status" value="1"/>
</dbReference>
<keyword evidence="3" id="KW-0479">Metal-binding</keyword>
<organism evidence="9 10">
    <name type="scientific">Apibacter mensalis</name>
    <dbReference type="NCBI Taxonomy" id="1586267"/>
    <lineage>
        <taxon>Bacteria</taxon>
        <taxon>Pseudomonadati</taxon>
        <taxon>Bacteroidota</taxon>
        <taxon>Flavobacteriia</taxon>
        <taxon>Flavobacteriales</taxon>
        <taxon>Weeksellaceae</taxon>
        <taxon>Apibacter</taxon>
    </lineage>
</organism>
<dbReference type="InterPro" id="IPR014116">
    <property type="entry name" value="Cyt_c_oxidase_cbb3_FixG"/>
</dbReference>
<protein>
    <submittedName>
        <fullName evidence="9">Cytochrome c oxidase accessory protein FixG</fullName>
    </submittedName>
</protein>
<dbReference type="SUPFAM" id="SSF54862">
    <property type="entry name" value="4Fe-4S ferredoxins"/>
    <property type="match status" value="1"/>
</dbReference>
<dbReference type="GO" id="GO:0051539">
    <property type="term" value="F:4 iron, 4 sulfur cluster binding"/>
    <property type="evidence" value="ECO:0007669"/>
    <property type="project" value="UniProtKB-KW"/>
</dbReference>
<evidence type="ECO:0000256" key="5">
    <source>
        <dbReference type="ARBA" id="ARBA00023004"/>
    </source>
</evidence>
<feature type="transmembrane region" description="Helical" evidence="7">
    <location>
        <begin position="95"/>
        <end position="114"/>
    </location>
</feature>
<feature type="transmembrane region" description="Helical" evidence="7">
    <location>
        <begin position="349"/>
        <end position="369"/>
    </location>
</feature>
<dbReference type="PROSITE" id="PS51379">
    <property type="entry name" value="4FE4S_FER_2"/>
    <property type="match status" value="1"/>
</dbReference>
<evidence type="ECO:0000313" key="10">
    <source>
        <dbReference type="Proteomes" id="UP000182761"/>
    </source>
</evidence>
<dbReference type="GO" id="GO:0005886">
    <property type="term" value="C:plasma membrane"/>
    <property type="evidence" value="ECO:0007669"/>
    <property type="project" value="TreeGrafter"/>
</dbReference>
<evidence type="ECO:0000256" key="7">
    <source>
        <dbReference type="SAM" id="Phobius"/>
    </source>
</evidence>
<gene>
    <name evidence="9" type="ORF">Ga0061079_101175</name>
</gene>
<dbReference type="AlphaFoldDB" id="A0A0X3ALU4"/>
<keyword evidence="7" id="KW-0472">Membrane</keyword>
<keyword evidence="7" id="KW-0812">Transmembrane</keyword>
<dbReference type="EMBL" id="FCOR01000001">
    <property type="protein sequence ID" value="CVK15361.1"/>
    <property type="molecule type" value="Genomic_DNA"/>
</dbReference>
<dbReference type="InterPro" id="IPR017900">
    <property type="entry name" value="4Fe4S_Fe_S_CS"/>
</dbReference>
<feature type="transmembrane region" description="Helical" evidence="7">
    <location>
        <begin position="48"/>
        <end position="66"/>
    </location>
</feature>
<dbReference type="InterPro" id="IPR017896">
    <property type="entry name" value="4Fe4S_Fe-S-bd"/>
</dbReference>
<feature type="transmembrane region" description="Helical" evidence="7">
    <location>
        <begin position="169"/>
        <end position="188"/>
    </location>
</feature>
<dbReference type="InterPro" id="IPR032879">
    <property type="entry name" value="FixG_C"/>
</dbReference>
<dbReference type="STRING" id="1586267.GCA_001418685_00176"/>
<dbReference type="Pfam" id="PF13746">
    <property type="entry name" value="Fer4_18"/>
    <property type="match status" value="1"/>
</dbReference>
<sequence length="486" mass="56019">MSQETDVKKIPDLKQQKVEFRENLATADVSGERIWVYARKPHGKFTKYRNIVSAFLLIIMFIFPFIKINGNPIFLFDILNRQFYIFGAYFSPSDFYLFGIGLITTTVFIIVFTVTYGRIFCGWICPQTIFMEHVFRKIEFLIDGDRNMQIRLDKQEWNSQKIKKRILKWSIFLIASLIICAVLFSYIVGTDEIIKICKEGISKNITLVIVYIIFTALFYFVFAWFREQACTFVCPYGRLQGVLIDKDTINIAYDFVRGEGTAGRASWRKNEDRKALGKGDCIDCKQCVEVCPTGIDIRNGSQLECVNCTACIDACDMVMSKMKMPTGLIRYASENMIEKRTDLKFTPRLIAYTLALFVLLSICISMFFIRSNVETKFLKIVGTQFTIENQLVVDEYQFIFINKTTEKKKLNVKILKPNHATITLVGYGTQFTIQPKQTLKGTATIKIPQSDLVKTKEEIIIGIFDENGKKVNEYKTNFIGPSKIRF</sequence>
<keyword evidence="5" id="KW-0408">Iron</keyword>
<dbReference type="Proteomes" id="UP000182761">
    <property type="component" value="Unassembled WGS sequence"/>
</dbReference>
<keyword evidence="10" id="KW-1185">Reference proteome</keyword>
<evidence type="ECO:0000256" key="2">
    <source>
        <dbReference type="ARBA" id="ARBA00022485"/>
    </source>
</evidence>
<dbReference type="Pfam" id="PF11614">
    <property type="entry name" value="FixG_C"/>
    <property type="match status" value="1"/>
</dbReference>
<evidence type="ECO:0000256" key="4">
    <source>
        <dbReference type="ARBA" id="ARBA00022982"/>
    </source>
</evidence>
<name>A0A0X3ALU4_9FLAO</name>
<dbReference type="InterPro" id="IPR051684">
    <property type="entry name" value="Electron_Trans/Redox"/>
</dbReference>
<proteinExistence type="predicted"/>
<reference evidence="9 10" key="1">
    <citation type="submission" date="2016-01" db="EMBL/GenBank/DDBJ databases">
        <authorList>
            <person name="McClelland M."/>
            <person name="Jain A."/>
            <person name="Saraogi P."/>
            <person name="Mendelson R."/>
            <person name="Westerman R."/>
            <person name="SanMiguel P."/>
            <person name="Csonka L."/>
        </authorList>
    </citation>
    <scope>NUCLEOTIDE SEQUENCE [LARGE SCALE GENOMIC DNA]</scope>
    <source>
        <strain evidence="9 10">R-53146</strain>
    </source>
</reference>
<dbReference type="PROSITE" id="PS00198">
    <property type="entry name" value="4FE4S_FER_1"/>
    <property type="match status" value="1"/>
</dbReference>
<dbReference type="InterPro" id="IPR013783">
    <property type="entry name" value="Ig-like_fold"/>
</dbReference>
<dbReference type="Gene3D" id="2.60.40.10">
    <property type="entry name" value="Immunoglobulins"/>
    <property type="match status" value="1"/>
</dbReference>
<dbReference type="RefSeq" id="WP_055424588.1">
    <property type="nucleotide sequence ID" value="NZ_FCOR01000001.1"/>
</dbReference>
<accession>A0A0X3ALU4</accession>
<keyword evidence="7" id="KW-1133">Transmembrane helix</keyword>
<dbReference type="Pfam" id="PF12801">
    <property type="entry name" value="Fer4_5"/>
    <property type="match status" value="1"/>
</dbReference>
<dbReference type="OrthoDB" id="9811700at2"/>
<dbReference type="PANTHER" id="PTHR30176">
    <property type="entry name" value="FERREDOXIN-TYPE PROTEIN NAPH"/>
    <property type="match status" value="1"/>
</dbReference>
<evidence type="ECO:0000259" key="8">
    <source>
        <dbReference type="PROSITE" id="PS51379"/>
    </source>
</evidence>
<keyword evidence="6" id="KW-0411">Iron-sulfur</keyword>